<comment type="similarity">
    <text evidence="2 7">Belongs to the UPF0056 (MarC) family.</text>
</comment>
<feature type="transmembrane region" description="Helical" evidence="7">
    <location>
        <begin position="46"/>
        <end position="65"/>
    </location>
</feature>
<reference evidence="8" key="1">
    <citation type="submission" date="2022-08" db="EMBL/GenBank/DDBJ databases">
        <title>Novel Bdellovibrio Species Isolated from Svalbard: Designation Bdellovibrio svalbardensis.</title>
        <authorList>
            <person name="Mitchell R.J."/>
            <person name="Choi S.Y."/>
        </authorList>
    </citation>
    <scope>NUCLEOTIDE SEQUENCE</scope>
    <source>
        <strain evidence="8">PAP01</strain>
    </source>
</reference>
<evidence type="ECO:0000313" key="9">
    <source>
        <dbReference type="Proteomes" id="UP001152321"/>
    </source>
</evidence>
<dbReference type="PANTHER" id="PTHR33508">
    <property type="entry name" value="UPF0056 MEMBRANE PROTEIN YHCE"/>
    <property type="match status" value="1"/>
</dbReference>
<proteinExistence type="inferred from homology"/>
<feature type="transmembrane region" description="Helical" evidence="7">
    <location>
        <begin position="191"/>
        <end position="211"/>
    </location>
</feature>
<comment type="subcellular location">
    <subcellularLocation>
        <location evidence="1 7">Cell membrane</location>
        <topology evidence="1 7">Multi-pass membrane protein</topology>
    </subcellularLocation>
</comment>
<evidence type="ECO:0000256" key="5">
    <source>
        <dbReference type="ARBA" id="ARBA00022989"/>
    </source>
</evidence>
<protein>
    <recommendedName>
        <fullName evidence="7">UPF0056 membrane protein</fullName>
    </recommendedName>
</protein>
<dbReference type="PANTHER" id="PTHR33508:SF1">
    <property type="entry name" value="UPF0056 MEMBRANE PROTEIN YHCE"/>
    <property type="match status" value="1"/>
</dbReference>
<organism evidence="8 9">
    <name type="scientific">Bdellovibrio svalbardensis</name>
    <dbReference type="NCBI Taxonomy" id="2972972"/>
    <lineage>
        <taxon>Bacteria</taxon>
        <taxon>Pseudomonadati</taxon>
        <taxon>Bdellovibrionota</taxon>
        <taxon>Bdellovibrionia</taxon>
        <taxon>Bdellovibrionales</taxon>
        <taxon>Pseudobdellovibrionaceae</taxon>
        <taxon>Bdellovibrio</taxon>
    </lineage>
</organism>
<evidence type="ECO:0000313" key="8">
    <source>
        <dbReference type="EMBL" id="MDG0815843.1"/>
    </source>
</evidence>
<keyword evidence="9" id="KW-1185">Reference proteome</keyword>
<evidence type="ECO:0000256" key="1">
    <source>
        <dbReference type="ARBA" id="ARBA00004651"/>
    </source>
</evidence>
<dbReference type="Proteomes" id="UP001152321">
    <property type="component" value="Unassembled WGS sequence"/>
</dbReference>
<name>A0ABT6DG65_9BACT</name>
<dbReference type="RefSeq" id="WP_277577322.1">
    <property type="nucleotide sequence ID" value="NZ_JANRMI010000002.1"/>
</dbReference>
<dbReference type="NCBIfam" id="TIGR00427">
    <property type="entry name" value="NAAT family transporter"/>
    <property type="match status" value="1"/>
</dbReference>
<evidence type="ECO:0000256" key="3">
    <source>
        <dbReference type="ARBA" id="ARBA00022475"/>
    </source>
</evidence>
<gene>
    <name evidence="8" type="ORF">NWE73_05690</name>
</gene>
<feature type="transmembrane region" description="Helical" evidence="7">
    <location>
        <begin position="156"/>
        <end position="179"/>
    </location>
</feature>
<dbReference type="InterPro" id="IPR002771">
    <property type="entry name" value="Multi_antbiot-R_MarC"/>
</dbReference>
<keyword evidence="4 7" id="KW-0812">Transmembrane</keyword>
<dbReference type="Pfam" id="PF01914">
    <property type="entry name" value="MarC"/>
    <property type="match status" value="1"/>
</dbReference>
<evidence type="ECO:0000256" key="2">
    <source>
        <dbReference type="ARBA" id="ARBA00009784"/>
    </source>
</evidence>
<keyword evidence="3" id="KW-1003">Cell membrane</keyword>
<evidence type="ECO:0000256" key="4">
    <source>
        <dbReference type="ARBA" id="ARBA00022692"/>
    </source>
</evidence>
<evidence type="ECO:0000256" key="7">
    <source>
        <dbReference type="RuleBase" id="RU362048"/>
    </source>
</evidence>
<keyword evidence="5 7" id="KW-1133">Transmembrane helix</keyword>
<evidence type="ECO:0000256" key="6">
    <source>
        <dbReference type="ARBA" id="ARBA00023136"/>
    </source>
</evidence>
<dbReference type="EMBL" id="JANRMI010000002">
    <property type="protein sequence ID" value="MDG0815843.1"/>
    <property type="molecule type" value="Genomic_DNA"/>
</dbReference>
<comment type="caution">
    <text evidence="8">The sequence shown here is derived from an EMBL/GenBank/DDBJ whole genome shotgun (WGS) entry which is preliminary data.</text>
</comment>
<keyword evidence="6 7" id="KW-0472">Membrane</keyword>
<accession>A0ABT6DG65</accession>
<feature type="transmembrane region" description="Helical" evidence="7">
    <location>
        <begin position="7"/>
        <end position="26"/>
    </location>
</feature>
<comment type="caution">
    <text evidence="7">Lacks conserved residue(s) required for the propagation of feature annotation.</text>
</comment>
<sequence length="225" mass="24753">MIFFKDLFIVVAALIPIINPMGQMPIFLSLTQDIPKEDRKILAKKIATYGFFLLIGSMLIGTYLLKFFGISLSAVQIGGGLLVSMTGWRLLETNEAQSTQFADPHQVIENPEALQAAYSRRAFYPLTFPLSVGPGSVSVAITLGANQKSEGNKEEIILIASLLALFIVSVIVYICYRFADRLVARIGEIGTLVILRMSAFILLCLGIQIIWNGASELIPHLFNKT</sequence>